<dbReference type="OrthoDB" id="5389929at2759"/>
<dbReference type="InterPro" id="IPR056125">
    <property type="entry name" value="DUF7708"/>
</dbReference>
<gene>
    <name evidence="4" type="ORF">GQ43DRAFT_421781</name>
</gene>
<evidence type="ECO:0000259" key="2">
    <source>
        <dbReference type="Pfam" id="PF24809"/>
    </source>
</evidence>
<sequence length="547" mass="62436">MERRNEDSTGNYSSVAEWLPAEKSSISAYQVLRDNSSHFKSKIPLLERKVRDELEKILQFRGQKNKEKSPENQELADASLAELEHMSLEDLTTYVKSEKARLNTVKNSLEEKRTKGLHKTSHKMAHFIQEFDRFLTGYAGIVNVIALADAQYGGVASVTLSLLFATVKMKIQDEETIVSALQQMSDRMPDFQVYQKIYIDKDLLSMLSDAYKDVILLAREAISFFQRSSMGRSIGSLGKPAKFERMELTMRDNFNRIRLKCEALLAKRVSELQGDVKRLEKAVEEMKAKEAMRSVEEMRSVLKLGNFLPDREKKNLISYREFLKAKFDKDRHRQKLTVQGFLEKSVGKRWKAPGSVVVVLSGMNEGGISTVAESWLSPVAVDLAQELLDQDRLVAFEMCDQESTPQSFLARIIYQLLEKNPAVVRNPKDWYKVTSSLSADQIDEEERDGRLQAALLHIVNLQTEPVFIILNRPDLSSSDSPKPFIKAMEDLAVKAKTEVKVLIIIRTEIWDVEENTPRRAAKGKSEGKETVLKMIRLDQHRLSHYGN</sequence>
<dbReference type="AlphaFoldDB" id="A0A9P4JL75"/>
<evidence type="ECO:0000313" key="4">
    <source>
        <dbReference type="EMBL" id="KAF2198747.1"/>
    </source>
</evidence>
<name>A0A9P4JL75_9PLEO</name>
<dbReference type="Proteomes" id="UP000799536">
    <property type="component" value="Unassembled WGS sequence"/>
</dbReference>
<proteinExistence type="predicted"/>
<evidence type="ECO:0000259" key="3">
    <source>
        <dbReference type="Pfam" id="PF24883"/>
    </source>
</evidence>
<comment type="caution">
    <text evidence="4">The sequence shown here is derived from an EMBL/GenBank/DDBJ whole genome shotgun (WGS) entry which is preliminary data.</text>
</comment>
<accession>A0A9P4JL75</accession>
<evidence type="ECO:0000256" key="1">
    <source>
        <dbReference type="ARBA" id="ARBA00022737"/>
    </source>
</evidence>
<keyword evidence="1" id="KW-0677">Repeat</keyword>
<feature type="domain" description="DUF7708" evidence="2">
    <location>
        <begin position="127"/>
        <end position="245"/>
    </location>
</feature>
<evidence type="ECO:0000313" key="5">
    <source>
        <dbReference type="Proteomes" id="UP000799536"/>
    </source>
</evidence>
<organism evidence="4 5">
    <name type="scientific">Delitschia confertaspora ATCC 74209</name>
    <dbReference type="NCBI Taxonomy" id="1513339"/>
    <lineage>
        <taxon>Eukaryota</taxon>
        <taxon>Fungi</taxon>
        <taxon>Dikarya</taxon>
        <taxon>Ascomycota</taxon>
        <taxon>Pezizomycotina</taxon>
        <taxon>Dothideomycetes</taxon>
        <taxon>Pleosporomycetidae</taxon>
        <taxon>Pleosporales</taxon>
        <taxon>Delitschiaceae</taxon>
        <taxon>Delitschia</taxon>
    </lineage>
</organism>
<feature type="domain" description="Nephrocystin 3-like N-terminal" evidence="3">
    <location>
        <begin position="337"/>
        <end position="504"/>
    </location>
</feature>
<dbReference type="Pfam" id="PF24809">
    <property type="entry name" value="DUF7708"/>
    <property type="match status" value="1"/>
</dbReference>
<dbReference type="EMBL" id="ML994121">
    <property type="protein sequence ID" value="KAF2198747.1"/>
    <property type="molecule type" value="Genomic_DNA"/>
</dbReference>
<dbReference type="InterPro" id="IPR056884">
    <property type="entry name" value="NPHP3-like_N"/>
</dbReference>
<reference evidence="4" key="1">
    <citation type="journal article" date="2020" name="Stud. Mycol.">
        <title>101 Dothideomycetes genomes: a test case for predicting lifestyles and emergence of pathogens.</title>
        <authorList>
            <person name="Haridas S."/>
            <person name="Albert R."/>
            <person name="Binder M."/>
            <person name="Bloem J."/>
            <person name="Labutti K."/>
            <person name="Salamov A."/>
            <person name="Andreopoulos B."/>
            <person name="Baker S."/>
            <person name="Barry K."/>
            <person name="Bills G."/>
            <person name="Bluhm B."/>
            <person name="Cannon C."/>
            <person name="Castanera R."/>
            <person name="Culley D."/>
            <person name="Daum C."/>
            <person name="Ezra D."/>
            <person name="Gonzalez J."/>
            <person name="Henrissat B."/>
            <person name="Kuo A."/>
            <person name="Liang C."/>
            <person name="Lipzen A."/>
            <person name="Lutzoni F."/>
            <person name="Magnuson J."/>
            <person name="Mondo S."/>
            <person name="Nolan M."/>
            <person name="Ohm R."/>
            <person name="Pangilinan J."/>
            <person name="Park H.-J."/>
            <person name="Ramirez L."/>
            <person name="Alfaro M."/>
            <person name="Sun H."/>
            <person name="Tritt A."/>
            <person name="Yoshinaga Y."/>
            <person name="Zwiers L.-H."/>
            <person name="Turgeon B."/>
            <person name="Goodwin S."/>
            <person name="Spatafora J."/>
            <person name="Crous P."/>
            <person name="Grigoriev I."/>
        </authorList>
    </citation>
    <scope>NUCLEOTIDE SEQUENCE</scope>
    <source>
        <strain evidence="4">ATCC 74209</strain>
    </source>
</reference>
<protein>
    <submittedName>
        <fullName evidence="4">Uncharacterized protein</fullName>
    </submittedName>
</protein>
<dbReference type="Pfam" id="PF24883">
    <property type="entry name" value="NPHP3_N"/>
    <property type="match status" value="1"/>
</dbReference>
<keyword evidence="5" id="KW-1185">Reference proteome</keyword>